<dbReference type="GO" id="GO:0030134">
    <property type="term" value="C:COPII-coated ER to Golgi transport vesicle"/>
    <property type="evidence" value="ECO:0007669"/>
    <property type="project" value="TreeGrafter"/>
</dbReference>
<evidence type="ECO:0000256" key="4">
    <source>
        <dbReference type="ARBA" id="ARBA00022989"/>
    </source>
</evidence>
<dbReference type="EMBL" id="AFNH02001189">
    <property type="protein sequence ID" value="EZG43775.1"/>
    <property type="molecule type" value="Genomic_DNA"/>
</dbReference>
<evidence type="ECO:0000259" key="10">
    <source>
        <dbReference type="Pfam" id="PF03388"/>
    </source>
</evidence>
<keyword evidence="2 8" id="KW-0812">Transmembrane</keyword>
<feature type="domain" description="L-type lectin-like" evidence="10">
    <location>
        <begin position="32"/>
        <end position="159"/>
    </location>
</feature>
<dbReference type="SUPFAM" id="SSF49899">
    <property type="entry name" value="Concanavalin A-like lectins/glucanases"/>
    <property type="match status" value="1"/>
</dbReference>
<organism evidence="11 12">
    <name type="scientific">Gregarina niphandrodes</name>
    <name type="common">Septate eugregarine</name>
    <dbReference type="NCBI Taxonomy" id="110365"/>
    <lineage>
        <taxon>Eukaryota</taxon>
        <taxon>Sar</taxon>
        <taxon>Alveolata</taxon>
        <taxon>Apicomplexa</taxon>
        <taxon>Conoidasida</taxon>
        <taxon>Gregarinasina</taxon>
        <taxon>Eugregarinorida</taxon>
        <taxon>Gregarinidae</taxon>
        <taxon>Gregarina</taxon>
    </lineage>
</organism>
<keyword evidence="5 8" id="KW-0472">Membrane</keyword>
<dbReference type="InterPro" id="IPR005052">
    <property type="entry name" value="Lectin_leg"/>
</dbReference>
<dbReference type="GO" id="GO:0005789">
    <property type="term" value="C:endoplasmic reticulum membrane"/>
    <property type="evidence" value="ECO:0007669"/>
    <property type="project" value="TreeGrafter"/>
</dbReference>
<dbReference type="PROSITE" id="PS51257">
    <property type="entry name" value="PROKAR_LIPOPROTEIN"/>
    <property type="match status" value="1"/>
</dbReference>
<feature type="chain" id="PRO_5001511439" evidence="9">
    <location>
        <begin position="22"/>
        <end position="428"/>
    </location>
</feature>
<dbReference type="Gene3D" id="2.60.120.200">
    <property type="match status" value="1"/>
</dbReference>
<evidence type="ECO:0000256" key="2">
    <source>
        <dbReference type="ARBA" id="ARBA00022692"/>
    </source>
</evidence>
<dbReference type="GO" id="GO:0006888">
    <property type="term" value="P:endoplasmic reticulum to Golgi vesicle-mediated transport"/>
    <property type="evidence" value="ECO:0007669"/>
    <property type="project" value="TreeGrafter"/>
</dbReference>
<dbReference type="InterPro" id="IPR051136">
    <property type="entry name" value="Intracellular_Lectin-GPT"/>
</dbReference>
<evidence type="ECO:0000313" key="11">
    <source>
        <dbReference type="EMBL" id="EZG43775.1"/>
    </source>
</evidence>
<dbReference type="RefSeq" id="XP_011134615.1">
    <property type="nucleotide sequence ID" value="XM_011136313.1"/>
</dbReference>
<dbReference type="GO" id="GO:0005793">
    <property type="term" value="C:endoplasmic reticulum-Golgi intermediate compartment"/>
    <property type="evidence" value="ECO:0007669"/>
    <property type="project" value="TreeGrafter"/>
</dbReference>
<evidence type="ECO:0000256" key="1">
    <source>
        <dbReference type="ARBA" id="ARBA00004479"/>
    </source>
</evidence>
<dbReference type="GO" id="GO:0000139">
    <property type="term" value="C:Golgi membrane"/>
    <property type="evidence" value="ECO:0007669"/>
    <property type="project" value="TreeGrafter"/>
</dbReference>
<dbReference type="VEuPathDB" id="CryptoDB:GNI_159550"/>
<dbReference type="OMA" id="AMWHRDE"/>
<dbReference type="InterPro" id="IPR013320">
    <property type="entry name" value="ConA-like_dom_sf"/>
</dbReference>
<comment type="caution">
    <text evidence="11">The sequence shown here is derived from an EMBL/GenBank/DDBJ whole genome shotgun (WGS) entry which is preliminary data.</text>
</comment>
<accession>A0A023AZP2</accession>
<feature type="signal peptide" evidence="9">
    <location>
        <begin position="1"/>
        <end position="21"/>
    </location>
</feature>
<keyword evidence="4 8" id="KW-1133">Transmembrane helix</keyword>
<keyword evidence="12" id="KW-1185">Reference proteome</keyword>
<evidence type="ECO:0000256" key="9">
    <source>
        <dbReference type="SAM" id="SignalP"/>
    </source>
</evidence>
<dbReference type="Proteomes" id="UP000019763">
    <property type="component" value="Unassembled WGS sequence"/>
</dbReference>
<feature type="transmembrane region" description="Helical" evidence="8">
    <location>
        <begin position="396"/>
        <end position="416"/>
    </location>
</feature>
<dbReference type="OrthoDB" id="270293at2759"/>
<dbReference type="PANTHER" id="PTHR12223">
    <property type="entry name" value="VESICULAR MANNOSE-BINDING LECTIN"/>
    <property type="match status" value="1"/>
</dbReference>
<reference evidence="11" key="1">
    <citation type="submission" date="2013-12" db="EMBL/GenBank/DDBJ databases">
        <authorList>
            <person name="Omoto C.K."/>
            <person name="Sibley D."/>
            <person name="Venepally P."/>
            <person name="Hadjithomas M."/>
            <person name="Karamycheva S."/>
            <person name="Brunk B."/>
            <person name="Roos D."/>
            <person name="Caler E."/>
            <person name="Lorenzi H."/>
        </authorList>
    </citation>
    <scope>NUCLEOTIDE SEQUENCE</scope>
</reference>
<keyword evidence="6" id="KW-0175">Coiled coil</keyword>
<dbReference type="PANTHER" id="PTHR12223:SF28">
    <property type="entry name" value="LECTIN, MANNOSE BINDING 1 LIKE"/>
    <property type="match status" value="1"/>
</dbReference>
<dbReference type="AlphaFoldDB" id="A0A023AZP2"/>
<dbReference type="Pfam" id="PF03388">
    <property type="entry name" value="Lectin_leg-like"/>
    <property type="match status" value="1"/>
</dbReference>
<evidence type="ECO:0000256" key="7">
    <source>
        <dbReference type="SAM" id="MobiDB-lite"/>
    </source>
</evidence>
<evidence type="ECO:0000256" key="5">
    <source>
        <dbReference type="ARBA" id="ARBA00023136"/>
    </source>
</evidence>
<comment type="subcellular location">
    <subcellularLocation>
        <location evidence="1">Membrane</location>
        <topology evidence="1">Single-pass type I membrane protein</topology>
    </subcellularLocation>
</comment>
<feature type="coiled-coil region" evidence="6">
    <location>
        <begin position="344"/>
        <end position="396"/>
    </location>
</feature>
<evidence type="ECO:0000256" key="3">
    <source>
        <dbReference type="ARBA" id="ARBA00022729"/>
    </source>
</evidence>
<evidence type="ECO:0000256" key="6">
    <source>
        <dbReference type="SAM" id="Coils"/>
    </source>
</evidence>
<evidence type="ECO:0000256" key="8">
    <source>
        <dbReference type="SAM" id="Phobius"/>
    </source>
</evidence>
<sequence length="428" mass="46282">MLHYRTTAAFGLLLSCQLCEGVQLDAYDLEASAWVYSGSAGRGAESSVALVAEVDDVGAMWHRDELAAGKFEVQIDFEVAGEISSPFTALDGFALWVANNVTEEAMTAVAASDAQLYGFRPNFSGFAVFFSTTTRSGSLRPSVSVLFNDGATELKSTTDVPTDFGLYWNYGPLAGSPSSTFSLLITTDGPKAHVSVRRSAGDNWKQVAGVTGVFDVAGRLGISAANNRLQTDDGERSPATILVRQLAVQSNDPQYVADYDARQALLDNQVPAPVPVGGKAKAQKEAQVAPQNDAAAPSGDLSRYDSQLDLMMRQIIDINQRQQKMSAAVDNLMKQFATDNKGPANNVQKALEDIRNDLLIKREERLVGGDVENDRIKNLQENAASLENTVRQATAVTTYLAGGLGVCFIGFGTLIYRRMREMEKKHFL</sequence>
<gene>
    <name evidence="11" type="ORF">GNI_159550</name>
</gene>
<feature type="region of interest" description="Disordered" evidence="7">
    <location>
        <begin position="276"/>
        <end position="301"/>
    </location>
</feature>
<keyword evidence="3 9" id="KW-0732">Signal</keyword>
<proteinExistence type="predicted"/>
<dbReference type="GeneID" id="22915534"/>
<protein>
    <submittedName>
        <fullName evidence="11">Lectin-domain protein</fullName>
    </submittedName>
</protein>
<evidence type="ECO:0000313" key="12">
    <source>
        <dbReference type="Proteomes" id="UP000019763"/>
    </source>
</evidence>
<dbReference type="GO" id="GO:0005537">
    <property type="term" value="F:D-mannose binding"/>
    <property type="evidence" value="ECO:0007669"/>
    <property type="project" value="TreeGrafter"/>
</dbReference>
<name>A0A023AZP2_GRENI</name>